<dbReference type="PANTHER" id="PTHR37302">
    <property type="entry name" value="SLR1116 PROTEIN"/>
    <property type="match status" value="1"/>
</dbReference>
<name>A0A839IQ97_9GAMM</name>
<dbReference type="Pfam" id="PF05163">
    <property type="entry name" value="DinB"/>
    <property type="match status" value="1"/>
</dbReference>
<organism evidence="4 5">
    <name type="scientific">Oceanospirillum sediminis</name>
    <dbReference type="NCBI Taxonomy" id="2760088"/>
    <lineage>
        <taxon>Bacteria</taxon>
        <taxon>Pseudomonadati</taxon>
        <taxon>Pseudomonadota</taxon>
        <taxon>Gammaproteobacteria</taxon>
        <taxon>Oceanospirillales</taxon>
        <taxon>Oceanospirillaceae</taxon>
        <taxon>Oceanospirillum</taxon>
    </lineage>
</organism>
<sequence>MNVPGGGKAHFDLLADYNRWMNGKLYQVVSELTPEQISEHRGAFFGSVLGTLNHIMVGDILWLQRFSCHPACTESLKEVALLPRPSGLDQILFEDFQELKARRSWLDEQICNWIQGLTGEDLDYVLSYRNSRGIPASKNFSALVLHFFNHQTHHRGQVSTLLSQLDKASDVTDLLMLIPDSD</sequence>
<evidence type="ECO:0000313" key="5">
    <source>
        <dbReference type="Proteomes" id="UP000565262"/>
    </source>
</evidence>
<dbReference type="RefSeq" id="WP_182809207.1">
    <property type="nucleotide sequence ID" value="NZ_JACJFM010000015.1"/>
</dbReference>
<evidence type="ECO:0000256" key="1">
    <source>
        <dbReference type="ARBA" id="ARBA00008635"/>
    </source>
</evidence>
<feature type="binding site" evidence="3">
    <location>
        <position position="54"/>
    </location>
    <ligand>
        <name>a divalent metal cation</name>
        <dbReference type="ChEBI" id="CHEBI:60240"/>
    </ligand>
</feature>
<comment type="similarity">
    <text evidence="1">Belongs to the DinB family.</text>
</comment>
<protein>
    <submittedName>
        <fullName evidence="4">DinB family protein</fullName>
    </submittedName>
</protein>
<evidence type="ECO:0000256" key="3">
    <source>
        <dbReference type="PIRSR" id="PIRSR607837-1"/>
    </source>
</evidence>
<gene>
    <name evidence="4" type="ORF">H4O21_12485</name>
</gene>
<evidence type="ECO:0000256" key="2">
    <source>
        <dbReference type="ARBA" id="ARBA00022723"/>
    </source>
</evidence>
<reference evidence="4 5" key="1">
    <citation type="submission" date="2020-08" db="EMBL/GenBank/DDBJ databases">
        <title>Oceanospirillum sp. nov. isolated from marine sediment.</title>
        <authorList>
            <person name="Ji X."/>
        </authorList>
    </citation>
    <scope>NUCLEOTIDE SEQUENCE [LARGE SCALE GENOMIC DNA]</scope>
    <source>
        <strain evidence="4 5">D5</strain>
    </source>
</reference>
<evidence type="ECO:0000313" key="4">
    <source>
        <dbReference type="EMBL" id="MBB1487425.1"/>
    </source>
</evidence>
<dbReference type="InterPro" id="IPR034660">
    <property type="entry name" value="DinB/YfiT-like"/>
</dbReference>
<dbReference type="Gene3D" id="1.20.120.450">
    <property type="entry name" value="dinb family like domain"/>
    <property type="match status" value="1"/>
</dbReference>
<dbReference type="AlphaFoldDB" id="A0A839IQ97"/>
<feature type="binding site" evidence="3">
    <location>
        <position position="154"/>
    </location>
    <ligand>
        <name>a divalent metal cation</name>
        <dbReference type="ChEBI" id="CHEBI:60240"/>
    </ligand>
</feature>
<accession>A0A839IQ97</accession>
<feature type="binding site" evidence="3">
    <location>
        <position position="150"/>
    </location>
    <ligand>
        <name>a divalent metal cation</name>
        <dbReference type="ChEBI" id="CHEBI:60240"/>
    </ligand>
</feature>
<proteinExistence type="inferred from homology"/>
<dbReference type="GO" id="GO:0046872">
    <property type="term" value="F:metal ion binding"/>
    <property type="evidence" value="ECO:0007669"/>
    <property type="project" value="UniProtKB-KW"/>
</dbReference>
<dbReference type="PANTHER" id="PTHR37302:SF1">
    <property type="entry name" value="PROTEIN DINB"/>
    <property type="match status" value="1"/>
</dbReference>
<dbReference type="EMBL" id="JACJFM010000015">
    <property type="protein sequence ID" value="MBB1487425.1"/>
    <property type="molecule type" value="Genomic_DNA"/>
</dbReference>
<comment type="caution">
    <text evidence="4">The sequence shown here is derived from an EMBL/GenBank/DDBJ whole genome shotgun (WGS) entry which is preliminary data.</text>
</comment>
<dbReference type="Proteomes" id="UP000565262">
    <property type="component" value="Unassembled WGS sequence"/>
</dbReference>
<dbReference type="InterPro" id="IPR007837">
    <property type="entry name" value="DinB"/>
</dbReference>
<keyword evidence="2 3" id="KW-0479">Metal-binding</keyword>
<dbReference type="SUPFAM" id="SSF109854">
    <property type="entry name" value="DinB/YfiT-like putative metalloenzymes"/>
    <property type="match status" value="1"/>
</dbReference>
<keyword evidence="5" id="KW-1185">Reference proteome</keyword>